<dbReference type="RefSeq" id="WP_007289260.1">
    <property type="nucleotide sequence ID" value="NZ_AAWL01000007.1"/>
</dbReference>
<proteinExistence type="predicted"/>
<feature type="domain" description="Hydantoinase A/oxoprolinase" evidence="1">
    <location>
        <begin position="177"/>
        <end position="454"/>
    </location>
</feature>
<dbReference type="Pfam" id="PF01968">
    <property type="entry name" value="Hydantoinase_A"/>
    <property type="match status" value="1"/>
</dbReference>
<dbReference type="SUPFAM" id="SSF53067">
    <property type="entry name" value="Actin-like ATPase domain"/>
    <property type="match status" value="2"/>
</dbReference>
<dbReference type="InterPro" id="IPR002821">
    <property type="entry name" value="Hydantoinase_A"/>
</dbReference>
<sequence>MLLGIDVGGTFTDAVIVCGGQVVAQAKRPTTHGELLAGILAAMDAALTGFTADSIERVALSTTIVTNALVENKTDQVGLIIIPGPGLDIAGMVPEEPVVLSGYIDHRGREVAAPRPEEAAAACRRLAGRRVFAVSGKFAVRNPAHELTVAQWVEQTAQPEHITLASQVCGSLNFWRRTNSAYYNAAVWRRFAGFADAVERALAERGITAPVYILKADGGTLPLPAARRQPVEAVFTGPAASVLGIMALTDVADEAVSLDIGGTTTDIALWRSGTPLFAVRGASINGYPTAVRAFWLKSVGVGGDSFVRREGGAIVVGPERRGPAMATGGPVPTVADAMIVAGIASFGDRERALAAMHRLDPARHAEETARAVLDAAAATICQAIAGMLAEHHNRPVYKVDDIVHSLRFSPRRIVAVGGAAALATVVATKLGVPVHVPDRAVVANAVGAAVARPTLTVTVRADTAQGYYTVAEQSLRAPLTRRQIRLADIRDLAGRHLAERAAQFGIPVGEAETVYEEEFNLVRGFSTTGKILTCQQQIRPGVVAAWREGRDSDAR</sequence>
<dbReference type="EMBL" id="AAWL01000007">
    <property type="protein sequence ID" value="EAX47761.1"/>
    <property type="molecule type" value="Genomic_DNA"/>
</dbReference>
<dbReference type="Proteomes" id="UP000005139">
    <property type="component" value="Unassembled WGS sequence"/>
</dbReference>
<gene>
    <name evidence="3" type="ORF">TcarDRAFT_1167</name>
</gene>
<evidence type="ECO:0000313" key="4">
    <source>
        <dbReference type="Proteomes" id="UP000005139"/>
    </source>
</evidence>
<feature type="domain" description="Hydantoinase/oxoprolinase N-terminal" evidence="2">
    <location>
        <begin position="3"/>
        <end position="155"/>
    </location>
</feature>
<dbReference type="InterPro" id="IPR043129">
    <property type="entry name" value="ATPase_NBD"/>
</dbReference>
<dbReference type="PANTHER" id="PTHR11365:SF2">
    <property type="entry name" value="5-OXOPROLINASE"/>
    <property type="match status" value="1"/>
</dbReference>
<dbReference type="eggNOG" id="COG0145">
    <property type="taxonomic scope" value="Bacteria"/>
</dbReference>
<keyword evidence="4" id="KW-1185">Reference proteome</keyword>
<comment type="caution">
    <text evidence="3">The sequence shown here is derived from an EMBL/GenBank/DDBJ whole genome shotgun (WGS) entry which is preliminary data.</text>
</comment>
<dbReference type="InterPro" id="IPR008040">
    <property type="entry name" value="Hydant_A_N"/>
</dbReference>
<evidence type="ECO:0000259" key="1">
    <source>
        <dbReference type="Pfam" id="PF01968"/>
    </source>
</evidence>
<reference evidence="3 4" key="2">
    <citation type="submission" date="2007-01" db="EMBL/GenBank/DDBJ databases">
        <title>Sequencing of the draft genome and assembly of Thermosinus carboxydivorans Nor1.</title>
        <authorList>
            <consortium name="US DOE Joint Genome Institute (JGI-PGF)"/>
            <person name="Copeland A."/>
            <person name="Lucas S."/>
            <person name="Lapidus A."/>
            <person name="Barry K."/>
            <person name="Glavina del Rio T."/>
            <person name="Dalin E."/>
            <person name="Tice H."/>
            <person name="Bruce D."/>
            <person name="Pitluck S."/>
            <person name="Richardson P."/>
        </authorList>
    </citation>
    <scope>NUCLEOTIDE SEQUENCE [LARGE SCALE GENOMIC DNA]</scope>
    <source>
        <strain evidence="3 4">Nor1</strain>
    </source>
</reference>
<evidence type="ECO:0000259" key="2">
    <source>
        <dbReference type="Pfam" id="PF05378"/>
    </source>
</evidence>
<dbReference type="Gene3D" id="3.30.420.40">
    <property type="match status" value="1"/>
</dbReference>
<dbReference type="AlphaFoldDB" id="A1HQF4"/>
<dbReference type="Pfam" id="PF05378">
    <property type="entry name" value="Hydant_A_N"/>
    <property type="match status" value="1"/>
</dbReference>
<protein>
    <submittedName>
        <fullName evidence="3">Hydantoinase/oxoprolinase</fullName>
    </submittedName>
</protein>
<organism evidence="3 4">
    <name type="scientific">Thermosinus carboxydivorans Nor1</name>
    <dbReference type="NCBI Taxonomy" id="401526"/>
    <lineage>
        <taxon>Bacteria</taxon>
        <taxon>Bacillati</taxon>
        <taxon>Bacillota</taxon>
        <taxon>Negativicutes</taxon>
        <taxon>Selenomonadales</taxon>
        <taxon>Sporomusaceae</taxon>
        <taxon>Thermosinus</taxon>
    </lineage>
</organism>
<dbReference type="InterPro" id="IPR045079">
    <property type="entry name" value="Oxoprolinase-like"/>
</dbReference>
<dbReference type="OrthoDB" id="9768323at2"/>
<evidence type="ECO:0000313" key="3">
    <source>
        <dbReference type="EMBL" id="EAX47761.1"/>
    </source>
</evidence>
<accession>A1HQF4</accession>
<reference evidence="3 4" key="1">
    <citation type="submission" date="2007-01" db="EMBL/GenBank/DDBJ databases">
        <title>Annotation of the draft genome assembly of Thermosinus carboxydivorans Nor1.</title>
        <authorList>
            <consortium name="US DOE Joint Genome Institute (JGI-ORNL)"/>
            <person name="Larimer F."/>
            <person name="Land M."/>
            <person name="Hauser L."/>
        </authorList>
    </citation>
    <scope>NUCLEOTIDE SEQUENCE [LARGE SCALE GENOMIC DNA]</scope>
    <source>
        <strain evidence="3 4">Nor1</strain>
    </source>
</reference>
<dbReference type="GO" id="GO:0005829">
    <property type="term" value="C:cytosol"/>
    <property type="evidence" value="ECO:0007669"/>
    <property type="project" value="TreeGrafter"/>
</dbReference>
<dbReference type="GO" id="GO:0017168">
    <property type="term" value="F:5-oxoprolinase (ATP-hydrolyzing) activity"/>
    <property type="evidence" value="ECO:0007669"/>
    <property type="project" value="TreeGrafter"/>
</dbReference>
<dbReference type="GO" id="GO:0006749">
    <property type="term" value="P:glutathione metabolic process"/>
    <property type="evidence" value="ECO:0007669"/>
    <property type="project" value="TreeGrafter"/>
</dbReference>
<name>A1HQF4_9FIRM</name>
<dbReference type="PANTHER" id="PTHR11365">
    <property type="entry name" value="5-OXOPROLINASE RELATED"/>
    <property type="match status" value="1"/>
</dbReference>